<evidence type="ECO:0000259" key="3">
    <source>
        <dbReference type="SMART" id="SM00822"/>
    </source>
</evidence>
<evidence type="ECO:0000313" key="5">
    <source>
        <dbReference type="Proteomes" id="UP001617511"/>
    </source>
</evidence>
<sequence>MNHPAKQKWSADDIPGQVGRVAVVTGANTGLGFEIANALAARRASVVLAVRNVGKGNEAAARIAAGTPGADVTVQRLDLSSLESVRAAAGELRDAHPRIDLLINNAGVMYTPKTTTVDGYELQFATNHLGHFALTGLLLPHMLSVPGSRVVTVSSISHKQRADIDFDDLHAQRSYDRVAAYGRSKLANLLFTYELQGRLSASGVGTVAAASHPGVADSELSRNAAAWMRPLLAAAGPFIRQSAAMGALPTLRAATDPEVVGGQYYGPSGFGGFKGHPTVVRSSAQSHDTALRRRLWTVSQELTGVAFPLSPPLS</sequence>
<dbReference type="NCBIfam" id="NF004846">
    <property type="entry name" value="PRK06197.1"/>
    <property type="match status" value="1"/>
</dbReference>
<dbReference type="InterPro" id="IPR057326">
    <property type="entry name" value="KR_dom"/>
</dbReference>
<dbReference type="PRINTS" id="PR00081">
    <property type="entry name" value="GDHRDH"/>
</dbReference>
<comment type="similarity">
    <text evidence="2">Belongs to the short-chain dehydrogenases/reductases (SDR) family.</text>
</comment>
<dbReference type="RefSeq" id="WP_388135795.1">
    <property type="nucleotide sequence ID" value="NZ_JBIADY010000006.1"/>
</dbReference>
<evidence type="ECO:0000256" key="2">
    <source>
        <dbReference type="RuleBase" id="RU000363"/>
    </source>
</evidence>
<dbReference type="PANTHER" id="PTHR43157">
    <property type="entry name" value="PHOSPHATIDYLINOSITOL-GLYCAN BIOSYNTHESIS CLASS F PROTEIN-RELATED"/>
    <property type="match status" value="1"/>
</dbReference>
<dbReference type="NCBIfam" id="NF004513">
    <property type="entry name" value="PRK05854.1"/>
    <property type="match status" value="1"/>
</dbReference>
<dbReference type="CDD" id="cd05327">
    <property type="entry name" value="retinol-DH_like_SDR_c_like"/>
    <property type="match status" value="1"/>
</dbReference>
<dbReference type="InterPro" id="IPR002347">
    <property type="entry name" value="SDR_fam"/>
</dbReference>
<dbReference type="PRINTS" id="PR00080">
    <property type="entry name" value="SDRFAMILY"/>
</dbReference>
<keyword evidence="1" id="KW-0560">Oxidoreductase</keyword>
<accession>A0ABW8FI27</accession>
<protein>
    <submittedName>
        <fullName evidence="4">SDR family NAD(P)-dependent oxidoreductase</fullName>
    </submittedName>
</protein>
<reference evidence="4 5" key="1">
    <citation type="submission" date="2024-10" db="EMBL/GenBank/DDBJ databases">
        <title>The Natural Products Discovery Center: Release of the First 8490 Sequenced Strains for Exploring Actinobacteria Biosynthetic Diversity.</title>
        <authorList>
            <person name="Kalkreuter E."/>
            <person name="Kautsar S.A."/>
            <person name="Yang D."/>
            <person name="Bader C.D."/>
            <person name="Teijaro C.N."/>
            <person name="Fluegel L."/>
            <person name="Davis C.M."/>
            <person name="Simpson J.R."/>
            <person name="Lauterbach L."/>
            <person name="Steele A.D."/>
            <person name="Gui C."/>
            <person name="Meng S."/>
            <person name="Li G."/>
            <person name="Viehrig K."/>
            <person name="Ye F."/>
            <person name="Su P."/>
            <person name="Kiefer A.F."/>
            <person name="Nichols A."/>
            <person name="Cepeda A.J."/>
            <person name="Yan W."/>
            <person name="Fan B."/>
            <person name="Jiang Y."/>
            <person name="Adhikari A."/>
            <person name="Zheng C.-J."/>
            <person name="Schuster L."/>
            <person name="Cowan T.M."/>
            <person name="Smanski M.J."/>
            <person name="Chevrette M.G."/>
            <person name="De Carvalho L.P.S."/>
            <person name="Shen B."/>
        </authorList>
    </citation>
    <scope>NUCLEOTIDE SEQUENCE [LARGE SCALE GENOMIC DNA]</scope>
    <source>
        <strain evidence="4 5">NPDC089932</strain>
    </source>
</reference>
<dbReference type="PANTHER" id="PTHR43157:SF31">
    <property type="entry name" value="PHOSPHATIDYLINOSITOL-GLYCAN BIOSYNTHESIS CLASS F PROTEIN"/>
    <property type="match status" value="1"/>
</dbReference>
<evidence type="ECO:0000256" key="1">
    <source>
        <dbReference type="ARBA" id="ARBA00023002"/>
    </source>
</evidence>
<gene>
    <name evidence="4" type="ORF">ACIP2Z_19830</name>
</gene>
<dbReference type="Proteomes" id="UP001617511">
    <property type="component" value="Unassembled WGS sequence"/>
</dbReference>
<dbReference type="SMART" id="SM00822">
    <property type="entry name" value="PKS_KR"/>
    <property type="match status" value="1"/>
</dbReference>
<dbReference type="InterPro" id="IPR036291">
    <property type="entry name" value="NAD(P)-bd_dom_sf"/>
</dbReference>
<dbReference type="SUPFAM" id="SSF51735">
    <property type="entry name" value="NAD(P)-binding Rossmann-fold domains"/>
    <property type="match status" value="1"/>
</dbReference>
<dbReference type="Pfam" id="PF00106">
    <property type="entry name" value="adh_short"/>
    <property type="match status" value="1"/>
</dbReference>
<feature type="domain" description="Ketoreductase" evidence="3">
    <location>
        <begin position="20"/>
        <end position="150"/>
    </location>
</feature>
<name>A0ABW8FI27_9ACTN</name>
<evidence type="ECO:0000313" key="4">
    <source>
        <dbReference type="EMBL" id="MFJ4081200.1"/>
    </source>
</evidence>
<proteinExistence type="inferred from homology"/>
<comment type="caution">
    <text evidence="4">The sequence shown here is derived from an EMBL/GenBank/DDBJ whole genome shotgun (WGS) entry which is preliminary data.</text>
</comment>
<organism evidence="4 5">
    <name type="scientific">Streptomyces iakyrus</name>
    <dbReference type="NCBI Taxonomy" id="68219"/>
    <lineage>
        <taxon>Bacteria</taxon>
        <taxon>Bacillati</taxon>
        <taxon>Actinomycetota</taxon>
        <taxon>Actinomycetes</taxon>
        <taxon>Kitasatosporales</taxon>
        <taxon>Streptomycetaceae</taxon>
        <taxon>Streptomyces</taxon>
    </lineage>
</organism>
<dbReference type="EMBL" id="JBIVGG010000008">
    <property type="protein sequence ID" value="MFJ4081200.1"/>
    <property type="molecule type" value="Genomic_DNA"/>
</dbReference>
<keyword evidence="5" id="KW-1185">Reference proteome</keyword>
<dbReference type="Gene3D" id="3.40.50.720">
    <property type="entry name" value="NAD(P)-binding Rossmann-like Domain"/>
    <property type="match status" value="1"/>
</dbReference>